<evidence type="ECO:0000259" key="3">
    <source>
        <dbReference type="PROSITE" id="PS50113"/>
    </source>
</evidence>
<keyword evidence="7" id="KW-1185">Reference proteome</keyword>
<dbReference type="PROSITE" id="PS50112">
    <property type="entry name" value="PAS"/>
    <property type="match status" value="1"/>
</dbReference>
<dbReference type="PANTHER" id="PTHR44757">
    <property type="entry name" value="DIGUANYLATE CYCLASE DGCP"/>
    <property type="match status" value="1"/>
</dbReference>
<gene>
    <name evidence="6" type="ORF">GM658_10545</name>
</gene>
<dbReference type="Pfam" id="PF00990">
    <property type="entry name" value="GGDEF"/>
    <property type="match status" value="1"/>
</dbReference>
<dbReference type="InterPro" id="IPR000014">
    <property type="entry name" value="PAS"/>
</dbReference>
<dbReference type="InterPro" id="IPR029787">
    <property type="entry name" value="Nucleotide_cyclase"/>
</dbReference>
<keyword evidence="1" id="KW-0472">Membrane</keyword>
<dbReference type="Pfam" id="PF00563">
    <property type="entry name" value="EAL"/>
    <property type="match status" value="1"/>
</dbReference>
<dbReference type="SMART" id="SM00052">
    <property type="entry name" value="EAL"/>
    <property type="match status" value="1"/>
</dbReference>
<dbReference type="Gene3D" id="3.20.20.450">
    <property type="entry name" value="EAL domain"/>
    <property type="match status" value="1"/>
</dbReference>
<evidence type="ECO:0000259" key="4">
    <source>
        <dbReference type="PROSITE" id="PS50883"/>
    </source>
</evidence>
<keyword evidence="1" id="KW-1133">Transmembrane helix</keyword>
<dbReference type="Gene3D" id="3.30.70.270">
    <property type="match status" value="1"/>
</dbReference>
<name>A0A6L6QFZ8_9BURK</name>
<dbReference type="PROSITE" id="PS50883">
    <property type="entry name" value="EAL"/>
    <property type="match status" value="1"/>
</dbReference>
<dbReference type="Gene3D" id="3.30.450.20">
    <property type="entry name" value="PAS domain"/>
    <property type="match status" value="1"/>
</dbReference>
<dbReference type="InterPro" id="IPR000160">
    <property type="entry name" value="GGDEF_dom"/>
</dbReference>
<feature type="domain" description="EAL" evidence="4">
    <location>
        <begin position="580"/>
        <end position="829"/>
    </location>
</feature>
<dbReference type="Proteomes" id="UP000472320">
    <property type="component" value="Unassembled WGS sequence"/>
</dbReference>
<dbReference type="PROSITE" id="PS50113">
    <property type="entry name" value="PAC"/>
    <property type="match status" value="1"/>
</dbReference>
<reference evidence="6 7" key="1">
    <citation type="submission" date="2019-11" db="EMBL/GenBank/DDBJ databases">
        <title>Type strains purchased from KCTC, JCM and DSMZ.</title>
        <authorList>
            <person name="Lu H."/>
        </authorList>
    </citation>
    <scope>NUCLEOTIDE SEQUENCE [LARGE SCALE GENOMIC DNA]</scope>
    <source>
        <strain evidence="6 7">JCM 31587</strain>
    </source>
</reference>
<dbReference type="SUPFAM" id="SSF55785">
    <property type="entry name" value="PYP-like sensor domain (PAS domain)"/>
    <property type="match status" value="1"/>
</dbReference>
<feature type="domain" description="GGDEF" evidence="5">
    <location>
        <begin position="436"/>
        <end position="569"/>
    </location>
</feature>
<evidence type="ECO:0000313" key="7">
    <source>
        <dbReference type="Proteomes" id="UP000472320"/>
    </source>
</evidence>
<comment type="caution">
    <text evidence="6">The sequence shown here is derived from an EMBL/GenBank/DDBJ whole genome shotgun (WGS) entry which is preliminary data.</text>
</comment>
<dbReference type="InterPro" id="IPR013656">
    <property type="entry name" value="PAS_4"/>
</dbReference>
<dbReference type="InterPro" id="IPR000700">
    <property type="entry name" value="PAS-assoc_C"/>
</dbReference>
<dbReference type="GO" id="GO:0003824">
    <property type="term" value="F:catalytic activity"/>
    <property type="evidence" value="ECO:0007669"/>
    <property type="project" value="UniProtKB-ARBA"/>
</dbReference>
<accession>A0A6L6QFZ8</accession>
<dbReference type="InterPro" id="IPR035965">
    <property type="entry name" value="PAS-like_dom_sf"/>
</dbReference>
<dbReference type="OrthoDB" id="9813903at2"/>
<proteinExistence type="predicted"/>
<dbReference type="CDD" id="cd01948">
    <property type="entry name" value="EAL"/>
    <property type="match status" value="1"/>
</dbReference>
<feature type="transmembrane region" description="Helical" evidence="1">
    <location>
        <begin position="251"/>
        <end position="271"/>
    </location>
</feature>
<dbReference type="InterPro" id="IPR035919">
    <property type="entry name" value="EAL_sf"/>
</dbReference>
<dbReference type="SUPFAM" id="SSF55073">
    <property type="entry name" value="Nucleotide cyclase"/>
    <property type="match status" value="1"/>
</dbReference>
<dbReference type="InterPro" id="IPR052155">
    <property type="entry name" value="Biofilm_reg_signaling"/>
</dbReference>
<dbReference type="PANTHER" id="PTHR44757:SF4">
    <property type="entry name" value="DIGUANYLATE CYCLASE DGCE-RELATED"/>
    <property type="match status" value="1"/>
</dbReference>
<feature type="domain" description="PAC" evidence="3">
    <location>
        <begin position="351"/>
        <end position="403"/>
    </location>
</feature>
<dbReference type="SUPFAM" id="SSF141868">
    <property type="entry name" value="EAL domain-like"/>
    <property type="match status" value="1"/>
</dbReference>
<feature type="domain" description="PAS" evidence="2">
    <location>
        <begin position="295"/>
        <end position="340"/>
    </location>
</feature>
<keyword evidence="1" id="KW-0812">Transmembrane</keyword>
<evidence type="ECO:0000259" key="5">
    <source>
        <dbReference type="PROSITE" id="PS50887"/>
    </source>
</evidence>
<evidence type="ECO:0000313" key="6">
    <source>
        <dbReference type="EMBL" id="MTW11040.1"/>
    </source>
</evidence>
<evidence type="ECO:0000259" key="2">
    <source>
        <dbReference type="PROSITE" id="PS50112"/>
    </source>
</evidence>
<organism evidence="6 7">
    <name type="scientific">Massilia eburnea</name>
    <dbReference type="NCBI Taxonomy" id="1776165"/>
    <lineage>
        <taxon>Bacteria</taxon>
        <taxon>Pseudomonadati</taxon>
        <taxon>Pseudomonadota</taxon>
        <taxon>Betaproteobacteria</taxon>
        <taxon>Burkholderiales</taxon>
        <taxon>Oxalobacteraceae</taxon>
        <taxon>Telluria group</taxon>
        <taxon>Massilia</taxon>
    </lineage>
</organism>
<dbReference type="EMBL" id="WNKX01000006">
    <property type="protein sequence ID" value="MTW11040.1"/>
    <property type="molecule type" value="Genomic_DNA"/>
</dbReference>
<dbReference type="SMART" id="SM00091">
    <property type="entry name" value="PAS"/>
    <property type="match status" value="1"/>
</dbReference>
<dbReference type="SMART" id="SM00267">
    <property type="entry name" value="GGDEF"/>
    <property type="match status" value="1"/>
</dbReference>
<sequence>MGSHPKRDTCSANIGVKLILLQFCCPLATLWNCGLRAALGFPIIESFSPAVEIMAPREERYAAVVLPFALAVAALTLVAVFSLSMAATLRAYVSGESHWSKGQKAAIASLQRYLVTADEQDYAQFQSELDVPLSDLRARREMDQPNMDWEVVREGFLGGRNADEDVRGMVWLYRYCKDIYLMARAISYWEHSDQHLLRLRDLGLEVHAMTPAERRAPVVLLEIQEIDRRLTPLAIGFAAAINDAARQVSNALLAVLLLAATLLAWSGHGYLRRSFARRERLLQQLRQSEAEAFAEKELVQVTLGSIADAVITTDSALRVSYCNRNAEQMLGMPQSSILGRPLEEVCRMEGEDKALHLVAADGSRLPVDRSLAPIHAPDGTAIGQVIVLHDASEARRHAAQLSYQATHDELTDILNRREFERRLCELLTALRQGSGGEHAVLYLDLDRFKIVNDTSGHAAGDELIKQVSQLLQATLRERDIVGRLGGDEFGIMLTQCSHGDALRVAEKVRKAVVDLHFAWGVRSYRIGVSVGVVLLDSRSSSLKEVMKSADAACYMAKEKGRNRIHLYSDDDAELSVRQTEMEAVSRIRAALENDRFCLHLQTIAPLRPGLRPHAEVLVRMLDDDGGLVPPMAFIPAAERYDLMPLLDRWVIFHAFAALAEQPPGTSWAINLSGASVCDEGLLEFVLEQQRVTGVPLENVCFEITETVAVANLAQAATLIQDLQAQGARFALDDFGAGMSSFAYLKHLPVDYVKIDGSFIRGILHNPTERAMVESINQIAHVMGKQTIAEFVEDDAVLACLRAMGVDFAQGYGVGRPQPLHVAQAADAVS</sequence>
<dbReference type="FunFam" id="3.30.70.270:FF:000001">
    <property type="entry name" value="Diguanylate cyclase domain protein"/>
    <property type="match status" value="1"/>
</dbReference>
<evidence type="ECO:0000256" key="1">
    <source>
        <dbReference type="SAM" id="Phobius"/>
    </source>
</evidence>
<dbReference type="Pfam" id="PF08448">
    <property type="entry name" value="PAS_4"/>
    <property type="match status" value="1"/>
</dbReference>
<dbReference type="NCBIfam" id="TIGR00254">
    <property type="entry name" value="GGDEF"/>
    <property type="match status" value="1"/>
</dbReference>
<dbReference type="AlphaFoldDB" id="A0A6L6QFZ8"/>
<dbReference type="InterPro" id="IPR001633">
    <property type="entry name" value="EAL_dom"/>
</dbReference>
<dbReference type="PROSITE" id="PS50887">
    <property type="entry name" value="GGDEF"/>
    <property type="match status" value="1"/>
</dbReference>
<feature type="transmembrane region" description="Helical" evidence="1">
    <location>
        <begin position="61"/>
        <end position="83"/>
    </location>
</feature>
<dbReference type="CDD" id="cd00130">
    <property type="entry name" value="PAS"/>
    <property type="match status" value="1"/>
</dbReference>
<protein>
    <submittedName>
        <fullName evidence="6">EAL domain-containing protein</fullName>
    </submittedName>
</protein>
<dbReference type="InterPro" id="IPR043128">
    <property type="entry name" value="Rev_trsase/Diguanyl_cyclase"/>
</dbReference>
<dbReference type="CDD" id="cd01949">
    <property type="entry name" value="GGDEF"/>
    <property type="match status" value="1"/>
</dbReference>